<dbReference type="Proteomes" id="UP000678679">
    <property type="component" value="Chromosome 2"/>
</dbReference>
<keyword evidence="2" id="KW-1185">Reference proteome</keyword>
<dbReference type="Pfam" id="PF12294">
    <property type="entry name" value="DUF3626"/>
    <property type="match status" value="1"/>
</dbReference>
<evidence type="ECO:0000313" key="2">
    <source>
        <dbReference type="Proteomes" id="UP000678679"/>
    </source>
</evidence>
<dbReference type="AlphaFoldDB" id="A0AAX1NE42"/>
<reference evidence="1 2" key="1">
    <citation type="submission" date="2021-05" db="EMBL/GenBank/DDBJ databases">
        <title>Comparative genomic studies on the polysaccharide-degrading batcterial strains of the Flammeovirga genus.</title>
        <authorList>
            <person name="Zewei F."/>
            <person name="Zheng Z."/>
            <person name="Yu L."/>
            <person name="Ruyue G."/>
            <person name="Yanhong M."/>
            <person name="Yuanyuan C."/>
            <person name="Jingyan G."/>
            <person name="Wenjun H."/>
        </authorList>
    </citation>
    <scope>NUCLEOTIDE SEQUENCE [LARGE SCALE GENOMIC DNA]</scope>
    <source>
        <strain evidence="1 2">NBRC:100898</strain>
    </source>
</reference>
<organism evidence="1 2">
    <name type="scientific">Flammeovirga yaeyamensis</name>
    <dbReference type="NCBI Taxonomy" id="367791"/>
    <lineage>
        <taxon>Bacteria</taxon>
        <taxon>Pseudomonadati</taxon>
        <taxon>Bacteroidota</taxon>
        <taxon>Cytophagia</taxon>
        <taxon>Cytophagales</taxon>
        <taxon>Flammeovirgaceae</taxon>
        <taxon>Flammeovirga</taxon>
    </lineage>
</organism>
<accession>A0AAX1NE42</accession>
<evidence type="ECO:0000313" key="1">
    <source>
        <dbReference type="EMBL" id="QWG05361.1"/>
    </source>
</evidence>
<proteinExistence type="predicted"/>
<dbReference type="RefSeq" id="WP_169661982.1">
    <property type="nucleotide sequence ID" value="NZ_CP076133.1"/>
</dbReference>
<name>A0AAX1NE42_9BACT</name>
<dbReference type="EMBL" id="CP076133">
    <property type="protein sequence ID" value="QWG05361.1"/>
    <property type="molecule type" value="Genomic_DNA"/>
</dbReference>
<sequence>MSLTKLQKSAINAVSEYTKIHQDKYLEIRDMILYQSGIDQKVYDEYCDKLKRFSRIGIHFHPDRYTSDQALIIEGMIASGKYKNQYETQVSSGSVTAFKGGAREEWEDHIFKGSYQNTPFTERPKYGALHFNLAKDGPSPRFGSCYFLLKPEIKNRATFSYGDTYESPKELGTIHEFEFINTALLKDLSIRGTALGVSHNKVRDFFSQTNKQLPQAFHFNPPSKNLDFYIEAQIHGDLNLKEDVDALIADDSFFGTSIGNHLETLSKKFDIDLIWHKGPELRVEDFPSDFRGPEVPAFAKKIGRDGKVNAFVLGEAGKQMNKTHKNLQMLKYLWHCLVRFGY</sequence>
<gene>
    <name evidence="1" type="ORF">KMW28_23355</name>
</gene>
<dbReference type="InterPro" id="IPR022074">
    <property type="entry name" value="DUF3626"/>
</dbReference>
<protein>
    <submittedName>
        <fullName evidence="1">DUF3626 domain-containing protein</fullName>
    </submittedName>
</protein>
<dbReference type="KEGG" id="fya:KMW28_23355"/>